<evidence type="ECO:0000313" key="1">
    <source>
        <dbReference type="EMBL" id="KAL0408393.1"/>
    </source>
</evidence>
<dbReference type="AlphaFoldDB" id="A0AAW2TVW8"/>
<reference evidence="1" key="1">
    <citation type="submission" date="2020-06" db="EMBL/GenBank/DDBJ databases">
        <authorList>
            <person name="Li T."/>
            <person name="Hu X."/>
            <person name="Zhang T."/>
            <person name="Song X."/>
            <person name="Zhang H."/>
            <person name="Dai N."/>
            <person name="Sheng W."/>
            <person name="Hou X."/>
            <person name="Wei L."/>
        </authorList>
    </citation>
    <scope>NUCLEOTIDE SEQUENCE</scope>
    <source>
        <strain evidence="1">G02</strain>
        <tissue evidence="1">Leaf</tissue>
    </source>
</reference>
<dbReference type="EMBL" id="JACGWJ010000007">
    <property type="protein sequence ID" value="KAL0408393.1"/>
    <property type="molecule type" value="Genomic_DNA"/>
</dbReference>
<protein>
    <submittedName>
        <fullName evidence="1">Uncharacterized protein</fullName>
    </submittedName>
</protein>
<gene>
    <name evidence="1" type="ORF">Sradi_1773700</name>
</gene>
<name>A0AAW2TVW8_SESRA</name>
<dbReference type="PANTHER" id="PTHR34222">
    <property type="entry name" value="GAG_PRE-INTEGRS DOMAIN-CONTAINING PROTEIN"/>
    <property type="match status" value="1"/>
</dbReference>
<dbReference type="PANTHER" id="PTHR34222:SF99">
    <property type="entry name" value="PROTEIN, PUTATIVE-RELATED"/>
    <property type="match status" value="1"/>
</dbReference>
<reference evidence="1" key="2">
    <citation type="journal article" date="2024" name="Plant">
        <title>Genomic evolution and insights into agronomic trait innovations of Sesamum species.</title>
        <authorList>
            <person name="Miao H."/>
            <person name="Wang L."/>
            <person name="Qu L."/>
            <person name="Liu H."/>
            <person name="Sun Y."/>
            <person name="Le M."/>
            <person name="Wang Q."/>
            <person name="Wei S."/>
            <person name="Zheng Y."/>
            <person name="Lin W."/>
            <person name="Duan Y."/>
            <person name="Cao H."/>
            <person name="Xiong S."/>
            <person name="Wang X."/>
            <person name="Wei L."/>
            <person name="Li C."/>
            <person name="Ma Q."/>
            <person name="Ju M."/>
            <person name="Zhao R."/>
            <person name="Li G."/>
            <person name="Mu C."/>
            <person name="Tian Q."/>
            <person name="Mei H."/>
            <person name="Zhang T."/>
            <person name="Gao T."/>
            <person name="Zhang H."/>
        </authorList>
    </citation>
    <scope>NUCLEOTIDE SEQUENCE</scope>
    <source>
        <strain evidence="1">G02</strain>
    </source>
</reference>
<proteinExistence type="predicted"/>
<comment type="caution">
    <text evidence="1">The sequence shown here is derived from an EMBL/GenBank/DDBJ whole genome shotgun (WGS) entry which is preliminary data.</text>
</comment>
<sequence length="167" mass="18487">MALTGCLGADLCELHLKDAINSILSMEHVRSRLKALRSRNSGESRTRCAIAVVGTREACYGECDGPLLYKIQWEISSITQGNLNVTTYYINMKQLSDELVCFMPPAVCTCGSNKTKLETNGGQPTDLISYGQNESFDNIRNQILVLDPLPHVNKAYSMVLRLNDKGK</sequence>
<organism evidence="1">
    <name type="scientific">Sesamum radiatum</name>
    <name type="common">Black benniseed</name>
    <dbReference type="NCBI Taxonomy" id="300843"/>
    <lineage>
        <taxon>Eukaryota</taxon>
        <taxon>Viridiplantae</taxon>
        <taxon>Streptophyta</taxon>
        <taxon>Embryophyta</taxon>
        <taxon>Tracheophyta</taxon>
        <taxon>Spermatophyta</taxon>
        <taxon>Magnoliopsida</taxon>
        <taxon>eudicotyledons</taxon>
        <taxon>Gunneridae</taxon>
        <taxon>Pentapetalae</taxon>
        <taxon>asterids</taxon>
        <taxon>lamiids</taxon>
        <taxon>Lamiales</taxon>
        <taxon>Pedaliaceae</taxon>
        <taxon>Sesamum</taxon>
    </lineage>
</organism>
<accession>A0AAW2TVW8</accession>